<dbReference type="Proteomes" id="UP000187172">
    <property type="component" value="Unassembled WGS sequence"/>
</dbReference>
<comment type="catalytic activity">
    <reaction evidence="5">
        <text>3',5'-cyclic UMP + H2O = UMP + H(+)</text>
        <dbReference type="Rhea" id="RHEA:70575"/>
        <dbReference type="ChEBI" id="CHEBI:15377"/>
        <dbReference type="ChEBI" id="CHEBI:15378"/>
        <dbReference type="ChEBI" id="CHEBI:57865"/>
        <dbReference type="ChEBI" id="CHEBI:184387"/>
    </reaction>
    <physiologicalReaction direction="left-to-right" evidence="5">
        <dbReference type="Rhea" id="RHEA:70576"/>
    </physiologicalReaction>
</comment>
<accession>A0A1R1EUH4</accession>
<dbReference type="SUPFAM" id="SSF56281">
    <property type="entry name" value="Metallo-hydrolase/oxidoreductase"/>
    <property type="match status" value="1"/>
</dbReference>
<evidence type="ECO:0000256" key="2">
    <source>
        <dbReference type="ARBA" id="ARBA00022833"/>
    </source>
</evidence>
<comment type="function">
    <text evidence="4">Counteracts the endogenous Pycsar antiviral defense system. Phosphodiesterase that enables metal-dependent hydrolysis of host cyclic nucleotide Pycsar defense signals such as cCMP and cUMP.</text>
</comment>
<comment type="caution">
    <text evidence="7">The sequence shown here is derived from an EMBL/GenBank/DDBJ whole genome shotgun (WGS) entry which is preliminary data.</text>
</comment>
<feature type="domain" description="Metallo-beta-lactamase" evidence="6">
    <location>
        <begin position="19"/>
        <end position="219"/>
    </location>
</feature>
<proteinExistence type="predicted"/>
<dbReference type="GO" id="GO:0042781">
    <property type="term" value="F:3'-tRNA processing endoribonuclease activity"/>
    <property type="evidence" value="ECO:0007669"/>
    <property type="project" value="TreeGrafter"/>
</dbReference>
<keyword evidence="8" id="KW-1185">Reference proteome</keyword>
<dbReference type="PANTHER" id="PTHR46018:SF2">
    <property type="entry name" value="ZINC PHOSPHODIESTERASE ELAC PROTEIN 1"/>
    <property type="match status" value="1"/>
</dbReference>
<dbReference type="EMBL" id="MRTP01000002">
    <property type="protein sequence ID" value="OMF55496.1"/>
    <property type="molecule type" value="Genomic_DNA"/>
</dbReference>
<dbReference type="InterPro" id="IPR036866">
    <property type="entry name" value="RibonucZ/Hydroxyglut_hydro"/>
</dbReference>
<evidence type="ECO:0000256" key="1">
    <source>
        <dbReference type="ARBA" id="ARBA00022759"/>
    </source>
</evidence>
<dbReference type="InterPro" id="IPR001279">
    <property type="entry name" value="Metallo-B-lactamas"/>
</dbReference>
<keyword evidence="7" id="KW-0378">Hydrolase</keyword>
<evidence type="ECO:0000313" key="7">
    <source>
        <dbReference type="EMBL" id="OMF55496.1"/>
    </source>
</evidence>
<evidence type="ECO:0000256" key="4">
    <source>
        <dbReference type="ARBA" id="ARBA00034301"/>
    </source>
</evidence>
<comment type="catalytic activity">
    <reaction evidence="3">
        <text>3',5'-cyclic CMP + H2O = CMP + H(+)</text>
        <dbReference type="Rhea" id="RHEA:72675"/>
        <dbReference type="ChEBI" id="CHEBI:15377"/>
        <dbReference type="ChEBI" id="CHEBI:15378"/>
        <dbReference type="ChEBI" id="CHEBI:58003"/>
        <dbReference type="ChEBI" id="CHEBI:60377"/>
    </reaction>
    <physiologicalReaction direction="left-to-right" evidence="3">
        <dbReference type="Rhea" id="RHEA:72676"/>
    </physiologicalReaction>
</comment>
<dbReference type="GO" id="GO:0046872">
    <property type="term" value="F:metal ion binding"/>
    <property type="evidence" value="ECO:0007669"/>
    <property type="project" value="UniProtKB-KW"/>
</dbReference>
<dbReference type="Pfam" id="PF23023">
    <property type="entry name" value="Anti-Pycsar_Apyc1"/>
    <property type="match status" value="1"/>
</dbReference>
<reference evidence="7 8" key="1">
    <citation type="submission" date="2016-11" db="EMBL/GenBank/DDBJ databases">
        <title>Paenibacillus species isolates.</title>
        <authorList>
            <person name="Beno S.M."/>
        </authorList>
    </citation>
    <scope>NUCLEOTIDE SEQUENCE [LARGE SCALE GENOMIC DNA]</scope>
    <source>
        <strain evidence="7 8">FSL R5-0378</strain>
    </source>
</reference>
<keyword evidence="1" id="KW-0255">Endonuclease</keyword>
<evidence type="ECO:0000313" key="8">
    <source>
        <dbReference type="Proteomes" id="UP000187172"/>
    </source>
</evidence>
<evidence type="ECO:0000256" key="3">
    <source>
        <dbReference type="ARBA" id="ARBA00034221"/>
    </source>
</evidence>
<keyword evidence="1" id="KW-0540">Nuclease</keyword>
<evidence type="ECO:0000256" key="5">
    <source>
        <dbReference type="ARBA" id="ARBA00048505"/>
    </source>
</evidence>
<dbReference type="Gene3D" id="3.60.15.10">
    <property type="entry name" value="Ribonuclease Z/Hydroxyacylglutathione hydrolase-like"/>
    <property type="match status" value="1"/>
</dbReference>
<dbReference type="AlphaFoldDB" id="A0A1R1EUH4"/>
<evidence type="ECO:0000259" key="6">
    <source>
        <dbReference type="SMART" id="SM00849"/>
    </source>
</evidence>
<keyword evidence="2" id="KW-0862">Zinc</keyword>
<sequence>MSLQLQMLGTGSAFAKKYFNNNALLGDGSFTLLIDCGITAPLALHQLGKTFNDLDAVLITHIHGDHVGGLEELAFQMKYAYHRKMKLYIAEALRDVLWEHTLKGGLSQPGQITCLEDAFDVHTLQPGVPCRLSEQIELELIPNRHIPGKDSFSLYINGRIFYSADMTFDPGLLDKLVGERGCDTILHEVQLEGPGEVHTTLSELLSLPEPVQRMIRLMHYADNKDEFVGKTGEMTFLEQGHVNTL</sequence>
<dbReference type="STRING" id="297318.BK138_12530"/>
<protein>
    <submittedName>
        <fullName evidence="7">MBL fold metallo-hydrolase</fullName>
    </submittedName>
</protein>
<dbReference type="RefSeq" id="WP_076169890.1">
    <property type="nucleotide sequence ID" value="NZ_MRTP01000002.1"/>
</dbReference>
<gene>
    <name evidence="7" type="ORF">BK138_12530</name>
</gene>
<dbReference type="SMART" id="SM00849">
    <property type="entry name" value="Lactamase_B"/>
    <property type="match status" value="1"/>
</dbReference>
<organism evidence="7 8">
    <name type="scientific">Paenibacillus rhizosphaerae</name>
    <dbReference type="NCBI Taxonomy" id="297318"/>
    <lineage>
        <taxon>Bacteria</taxon>
        <taxon>Bacillati</taxon>
        <taxon>Bacillota</taxon>
        <taxon>Bacilli</taxon>
        <taxon>Bacillales</taxon>
        <taxon>Paenibacillaceae</taxon>
        <taxon>Paenibacillus</taxon>
    </lineage>
</organism>
<dbReference type="PANTHER" id="PTHR46018">
    <property type="entry name" value="ZINC PHOSPHODIESTERASE ELAC PROTEIN 1"/>
    <property type="match status" value="1"/>
</dbReference>
<name>A0A1R1EUH4_9BACL</name>